<gene>
    <name evidence="1" type="ORF">PoMZ_07766</name>
</gene>
<evidence type="ECO:0000313" key="1">
    <source>
        <dbReference type="EMBL" id="QBZ60823.1"/>
    </source>
</evidence>
<evidence type="ECO:0000313" key="2">
    <source>
        <dbReference type="Proteomes" id="UP000294847"/>
    </source>
</evidence>
<dbReference type="EMBL" id="CP034207">
    <property type="protein sequence ID" value="QBZ60823.1"/>
    <property type="molecule type" value="Genomic_DNA"/>
</dbReference>
<accession>A0A4P7NG25</accession>
<reference evidence="1 2" key="1">
    <citation type="journal article" date="2019" name="Mol. Biol. Evol.">
        <title>Blast fungal genomes show frequent chromosomal changes, gene gains and losses, and effector gene turnover.</title>
        <authorList>
            <person name="Gomez Luciano L.B."/>
            <person name="Jason Tsai I."/>
            <person name="Chuma I."/>
            <person name="Tosa Y."/>
            <person name="Chen Y.H."/>
            <person name="Li J.Y."/>
            <person name="Li M.Y."/>
            <person name="Jade Lu M.Y."/>
            <person name="Nakayashiki H."/>
            <person name="Li W.H."/>
        </authorList>
    </citation>
    <scope>NUCLEOTIDE SEQUENCE [LARGE SCALE GENOMIC DNA]</scope>
    <source>
        <strain evidence="1">MZ5-1-6</strain>
    </source>
</reference>
<dbReference type="Proteomes" id="UP000294847">
    <property type="component" value="Chromosome 4"/>
</dbReference>
<organism evidence="1 2">
    <name type="scientific">Pyricularia oryzae</name>
    <name type="common">Rice blast fungus</name>
    <name type="synonym">Magnaporthe oryzae</name>
    <dbReference type="NCBI Taxonomy" id="318829"/>
    <lineage>
        <taxon>Eukaryota</taxon>
        <taxon>Fungi</taxon>
        <taxon>Dikarya</taxon>
        <taxon>Ascomycota</taxon>
        <taxon>Pezizomycotina</taxon>
        <taxon>Sordariomycetes</taxon>
        <taxon>Sordariomycetidae</taxon>
        <taxon>Magnaporthales</taxon>
        <taxon>Pyriculariaceae</taxon>
        <taxon>Pyricularia</taxon>
    </lineage>
</organism>
<dbReference type="AlphaFoldDB" id="A0A4P7NG25"/>
<name>A0A4P7NG25_PYROR</name>
<protein>
    <submittedName>
        <fullName evidence="1">Uncharacterized protein</fullName>
    </submittedName>
</protein>
<sequence>MVRLSTILTMAATASGLASAQVDQVVEGHTFVTSGPAIAAHWHEYWYNTSSTALHTLKTLLGPQALKDLLKPEIEKGDVFWRDIVARSSGKEWKAASGRTLAFLPNVTAQTFAMWFASPLADLANNDANAEHYYKATVADPATGALSSEIIEGWGGVVTHFTIPNFKPVNQHNYDMLDKLPNFPIQFAGDKVLLDGTIFGILHIAVRDITGTDFPEHADKGSGIEIYAAVWYGDASEEEHLEQERQHMIIEEINLSRQAQKDIVAGRLPIPSRS</sequence>
<proteinExistence type="predicted"/>